<dbReference type="OrthoDB" id="1358715at2"/>
<dbReference type="AlphaFoldDB" id="A0A434A023"/>
<protein>
    <recommendedName>
        <fullName evidence="3">Lipoprotein</fullName>
    </recommendedName>
</protein>
<name>A0A434A023_9FLAO</name>
<evidence type="ECO:0000313" key="2">
    <source>
        <dbReference type="Proteomes" id="UP000288102"/>
    </source>
</evidence>
<organism evidence="1 2">
    <name type="scientific">Flavobacterium cupreum</name>
    <dbReference type="NCBI Taxonomy" id="2133766"/>
    <lineage>
        <taxon>Bacteria</taxon>
        <taxon>Pseudomonadati</taxon>
        <taxon>Bacteroidota</taxon>
        <taxon>Flavobacteriia</taxon>
        <taxon>Flavobacteriales</taxon>
        <taxon>Flavobacteriaceae</taxon>
        <taxon>Flavobacterium</taxon>
    </lineage>
</organism>
<comment type="caution">
    <text evidence="1">The sequence shown here is derived from an EMBL/GenBank/DDBJ whole genome shotgun (WGS) entry which is preliminary data.</text>
</comment>
<dbReference type="EMBL" id="QWDM01000034">
    <property type="protein sequence ID" value="RUT67722.1"/>
    <property type="molecule type" value="Genomic_DNA"/>
</dbReference>
<dbReference type="RefSeq" id="WP_127340976.1">
    <property type="nucleotide sequence ID" value="NZ_QWDM01000034.1"/>
</dbReference>
<proteinExistence type="predicted"/>
<accession>A0A434A023</accession>
<sequence length="183" mass="21927">MNRNRIKLLATIVLLFSLFACKKELANENRFIENLSNDENFDLPLYNESLMIFINKNDTVYITSLRQLYSIKEKYYKDYKDFDSFLIKVLNGNLLSKSDLIKNSIFTFELDKNVLNEYNNKGLDYFKKTYCENSKIKDKFYITNNLSLDVKQSVMYFFFKNNYYIMQNDHSGKYVLIDKNLQK</sequence>
<dbReference type="Proteomes" id="UP000288102">
    <property type="component" value="Unassembled WGS sequence"/>
</dbReference>
<dbReference type="PROSITE" id="PS51257">
    <property type="entry name" value="PROKAR_LIPOPROTEIN"/>
    <property type="match status" value="1"/>
</dbReference>
<gene>
    <name evidence="1" type="ORF">D0817_24910</name>
</gene>
<keyword evidence="2" id="KW-1185">Reference proteome</keyword>
<evidence type="ECO:0008006" key="3">
    <source>
        <dbReference type="Google" id="ProtNLM"/>
    </source>
</evidence>
<evidence type="ECO:0000313" key="1">
    <source>
        <dbReference type="EMBL" id="RUT67722.1"/>
    </source>
</evidence>
<reference evidence="2" key="1">
    <citation type="journal article" date="2019" name="Syst. Appl. Microbiol.">
        <title>Flavobacterium circumlabens sp. nov. and Flavobacterium cupreum sp. nov., two psychrotrophic species isolated from Antarctic environmental samples.</title>
        <authorList>
            <person name="Kralova S."/>
            <person name="Busse H.-J."/>
            <person name="Svec P."/>
            <person name="Maslanova I."/>
            <person name="Stankova E."/>
            <person name="Bartak M."/>
            <person name="Sedlacek I."/>
        </authorList>
    </citation>
    <scope>NUCLEOTIDE SEQUENCE [LARGE SCALE GENOMIC DNA]</scope>
    <source>
        <strain evidence="2">CCM 8825</strain>
    </source>
</reference>